<dbReference type="Proteomes" id="UP001205601">
    <property type="component" value="Unassembled WGS sequence"/>
</dbReference>
<evidence type="ECO:0000259" key="6">
    <source>
        <dbReference type="Pfam" id="PF09864"/>
    </source>
</evidence>
<gene>
    <name evidence="7" type="ORF">N5I32_03715</name>
</gene>
<dbReference type="RefSeq" id="WP_261494044.1">
    <property type="nucleotide sequence ID" value="NZ_JAOCQF010000001.1"/>
</dbReference>
<keyword evidence="8" id="KW-1185">Reference proteome</keyword>
<accession>A0ABT2NKL0</accession>
<feature type="signal peptide" evidence="5">
    <location>
        <begin position="1"/>
        <end position="18"/>
    </location>
</feature>
<organism evidence="7 8">
    <name type="scientific">Albidovulum sediminis</name>
    <dbReference type="NCBI Taxonomy" id="3066345"/>
    <lineage>
        <taxon>Bacteria</taxon>
        <taxon>Pseudomonadati</taxon>
        <taxon>Pseudomonadota</taxon>
        <taxon>Alphaproteobacteria</taxon>
        <taxon>Rhodobacterales</taxon>
        <taxon>Paracoccaceae</taxon>
        <taxon>Albidovulum</taxon>
    </lineage>
</organism>
<sequence length="91" mass="9345">MRGAAAAACLLAALPARAEVEVLTHRYLCERGAEVPVAYVNAADGAAAVLTVEGRQIALLQGPSGSGARYEWPGGGSGYVWWSKGDGAMLL</sequence>
<feature type="chain" id="PRO_5046663507" evidence="5">
    <location>
        <begin position="19"/>
        <end position="91"/>
    </location>
</feature>
<dbReference type="Pfam" id="PF09864">
    <property type="entry name" value="MliC"/>
    <property type="match status" value="1"/>
</dbReference>
<evidence type="ECO:0000313" key="7">
    <source>
        <dbReference type="EMBL" id="MCT8328618.1"/>
    </source>
</evidence>
<keyword evidence="2" id="KW-0472">Membrane</keyword>
<evidence type="ECO:0000313" key="8">
    <source>
        <dbReference type="Proteomes" id="UP001205601"/>
    </source>
</evidence>
<name>A0ABT2NKL0_9RHOB</name>
<dbReference type="Gene3D" id="2.40.128.200">
    <property type="match status" value="1"/>
</dbReference>
<dbReference type="InterPro" id="IPR018660">
    <property type="entry name" value="MliC"/>
</dbReference>
<dbReference type="EMBL" id="JAOCQF010000001">
    <property type="protein sequence ID" value="MCT8328618.1"/>
    <property type="molecule type" value="Genomic_DNA"/>
</dbReference>
<dbReference type="InterPro" id="IPR036328">
    <property type="entry name" value="MliC_sf"/>
</dbReference>
<keyword evidence="3" id="KW-0564">Palmitate</keyword>
<keyword evidence="1 5" id="KW-0732">Signal</keyword>
<evidence type="ECO:0000256" key="4">
    <source>
        <dbReference type="ARBA" id="ARBA00023288"/>
    </source>
</evidence>
<evidence type="ECO:0000256" key="5">
    <source>
        <dbReference type="SAM" id="SignalP"/>
    </source>
</evidence>
<comment type="caution">
    <text evidence="7">The sequence shown here is derived from an EMBL/GenBank/DDBJ whole genome shotgun (WGS) entry which is preliminary data.</text>
</comment>
<evidence type="ECO:0000256" key="2">
    <source>
        <dbReference type="ARBA" id="ARBA00023136"/>
    </source>
</evidence>
<protein>
    <submittedName>
        <fullName evidence="7">MliC family protein</fullName>
    </submittedName>
</protein>
<evidence type="ECO:0000256" key="1">
    <source>
        <dbReference type="ARBA" id="ARBA00022729"/>
    </source>
</evidence>
<keyword evidence="4" id="KW-0449">Lipoprotein</keyword>
<reference evidence="8" key="1">
    <citation type="submission" date="2023-07" db="EMBL/GenBank/DDBJ databases">
        <title>Defluviimonas sediminis sp. nov., isolated from mangrove sediment.</title>
        <authorList>
            <person name="Liu L."/>
            <person name="Li J."/>
            <person name="Huang Y."/>
            <person name="Pan J."/>
            <person name="Li M."/>
        </authorList>
    </citation>
    <scope>NUCLEOTIDE SEQUENCE [LARGE SCALE GENOMIC DNA]</scope>
    <source>
        <strain evidence="8">FT324</strain>
    </source>
</reference>
<feature type="domain" description="C-type lysozyme inhibitor" evidence="6">
    <location>
        <begin position="27"/>
        <end position="90"/>
    </location>
</feature>
<proteinExistence type="predicted"/>
<evidence type="ECO:0000256" key="3">
    <source>
        <dbReference type="ARBA" id="ARBA00023139"/>
    </source>
</evidence>
<dbReference type="SUPFAM" id="SSF141488">
    <property type="entry name" value="YdhA-like"/>
    <property type="match status" value="1"/>
</dbReference>